<evidence type="ECO:0000256" key="8">
    <source>
        <dbReference type="ARBA" id="ARBA00043213"/>
    </source>
</evidence>
<feature type="transmembrane region" description="Helical" evidence="10">
    <location>
        <begin position="102"/>
        <end position="120"/>
    </location>
</feature>
<evidence type="ECO:0000256" key="1">
    <source>
        <dbReference type="ARBA" id="ARBA00004141"/>
    </source>
</evidence>
<dbReference type="InterPro" id="IPR003663">
    <property type="entry name" value="Sugar/inositol_transpt"/>
</dbReference>
<dbReference type="NCBIfam" id="TIGR00879">
    <property type="entry name" value="SP"/>
    <property type="match status" value="1"/>
</dbReference>
<feature type="transmembrane region" description="Helical" evidence="10">
    <location>
        <begin position="328"/>
        <end position="350"/>
    </location>
</feature>
<evidence type="ECO:0000256" key="9">
    <source>
        <dbReference type="RuleBase" id="RU003346"/>
    </source>
</evidence>
<dbReference type="GO" id="GO:0016020">
    <property type="term" value="C:membrane"/>
    <property type="evidence" value="ECO:0007669"/>
    <property type="project" value="UniProtKB-SubCell"/>
</dbReference>
<dbReference type="EMBL" id="CAIF01000053">
    <property type="protein sequence ID" value="CCH42808.1"/>
    <property type="molecule type" value="Genomic_DNA"/>
</dbReference>
<gene>
    <name evidence="12" type="ORF">BN7_2352</name>
</gene>
<evidence type="ECO:0000313" key="13">
    <source>
        <dbReference type="Proteomes" id="UP000009328"/>
    </source>
</evidence>
<dbReference type="InterPro" id="IPR005828">
    <property type="entry name" value="MFS_sugar_transport-like"/>
</dbReference>
<keyword evidence="3 9" id="KW-0813">Transport</keyword>
<dbReference type="eggNOG" id="KOG0254">
    <property type="taxonomic scope" value="Eukaryota"/>
</dbReference>
<dbReference type="PROSITE" id="PS00217">
    <property type="entry name" value="SUGAR_TRANSPORT_2"/>
    <property type="match status" value="1"/>
</dbReference>
<proteinExistence type="inferred from homology"/>
<comment type="subcellular location">
    <subcellularLocation>
        <location evidence="1">Membrane</location>
        <topology evidence="1">Multi-pass membrane protein</topology>
    </subcellularLocation>
</comment>
<feature type="transmembrane region" description="Helical" evidence="10">
    <location>
        <begin position="72"/>
        <end position="90"/>
    </location>
</feature>
<keyword evidence="6 10" id="KW-1133">Transmembrane helix</keyword>
<dbReference type="PROSITE" id="PS00216">
    <property type="entry name" value="SUGAR_TRANSPORT_1"/>
    <property type="match status" value="1"/>
</dbReference>
<keyword evidence="13" id="KW-1185">Reference proteome</keyword>
<accession>K0KNY3</accession>
<feature type="transmembrane region" description="Helical" evidence="10">
    <location>
        <begin position="393"/>
        <end position="411"/>
    </location>
</feature>
<dbReference type="InterPro" id="IPR036259">
    <property type="entry name" value="MFS_trans_sf"/>
</dbReference>
<dbReference type="HOGENOM" id="CLU_001265_30_12_1"/>
<dbReference type="Proteomes" id="UP000009328">
    <property type="component" value="Unassembled WGS sequence"/>
</dbReference>
<keyword evidence="5" id="KW-0672">Quinate metabolism</keyword>
<evidence type="ECO:0000256" key="10">
    <source>
        <dbReference type="SAM" id="Phobius"/>
    </source>
</evidence>
<dbReference type="InterPro" id="IPR050360">
    <property type="entry name" value="MFS_Sugar_Transporters"/>
</dbReference>
<protein>
    <recommendedName>
        <fullName evidence="8">Quinate transporter</fullName>
    </recommendedName>
</protein>
<feature type="transmembrane region" description="Helical" evidence="10">
    <location>
        <begin position="25"/>
        <end position="52"/>
    </location>
</feature>
<dbReference type="SUPFAM" id="SSF103473">
    <property type="entry name" value="MFS general substrate transporter"/>
    <property type="match status" value="1"/>
</dbReference>
<dbReference type="InParanoid" id="K0KNY3"/>
<feature type="transmembrane region" description="Helical" evidence="10">
    <location>
        <begin position="197"/>
        <end position="218"/>
    </location>
</feature>
<feature type="transmembrane region" description="Helical" evidence="10">
    <location>
        <begin position="453"/>
        <end position="474"/>
    </location>
</feature>
<feature type="transmembrane region" description="Helical" evidence="10">
    <location>
        <begin position="290"/>
        <end position="308"/>
    </location>
</feature>
<feature type="transmembrane region" description="Helical" evidence="10">
    <location>
        <begin position="132"/>
        <end position="152"/>
    </location>
</feature>
<dbReference type="GO" id="GO:0005351">
    <property type="term" value="F:carbohydrate:proton symporter activity"/>
    <property type="evidence" value="ECO:0007669"/>
    <property type="project" value="TreeGrafter"/>
</dbReference>
<evidence type="ECO:0000256" key="4">
    <source>
        <dbReference type="ARBA" id="ARBA00022692"/>
    </source>
</evidence>
<dbReference type="Pfam" id="PF00083">
    <property type="entry name" value="Sugar_tr"/>
    <property type="match status" value="1"/>
</dbReference>
<evidence type="ECO:0000259" key="11">
    <source>
        <dbReference type="PROSITE" id="PS50850"/>
    </source>
</evidence>
<comment type="similarity">
    <text evidence="2 9">Belongs to the major facilitator superfamily. Sugar transporter (TC 2.A.1.1) family.</text>
</comment>
<name>K0KNY3_WICCF</name>
<evidence type="ECO:0000256" key="6">
    <source>
        <dbReference type="ARBA" id="ARBA00022989"/>
    </source>
</evidence>
<feature type="transmembrane region" description="Helical" evidence="10">
    <location>
        <begin position="357"/>
        <end position="373"/>
    </location>
</feature>
<keyword evidence="4 10" id="KW-0812">Transmembrane</keyword>
<evidence type="ECO:0000256" key="7">
    <source>
        <dbReference type="ARBA" id="ARBA00023136"/>
    </source>
</evidence>
<evidence type="ECO:0000256" key="3">
    <source>
        <dbReference type="ARBA" id="ARBA00022448"/>
    </source>
</evidence>
<dbReference type="PRINTS" id="PR00171">
    <property type="entry name" value="SUGRTRNSPORT"/>
</dbReference>
<dbReference type="PANTHER" id="PTHR48022">
    <property type="entry name" value="PLASTIDIC GLUCOSE TRANSPORTER 4"/>
    <property type="match status" value="1"/>
</dbReference>
<comment type="caution">
    <text evidence="12">The sequence shown here is derived from an EMBL/GenBank/DDBJ whole genome shotgun (WGS) entry which is preliminary data.</text>
</comment>
<sequence>MKFISNPLKITEDRSTPSEVYNWKVYIFGLILGLSSLEIGYDSGFIGGSVALDSFRRDFKLDEMSSSDSSFIISNIVSVFHAGCFFGSIFSYPLTFNYGRKIGLIGSSIIMAIGAIIMLISSKDRGLGPMYVGRTLTGLGVGASTSIVPVYLAECSPGPIRGRISSMYEIGWRIGDTVGFFISYGVDSTISSSTKQWFIPFSIQLIPAGLYLIGVFYLRESPRWLYSQDRQSEALKNLTWMRNLDSNHEYIKWEISNIKSELEYEKTHTGQGFFDPFLKILKSKILLRKLFISCSLYILQNLYGIQSINYFSPVFFKQIGVKGTNSSLFSTGMFGIVKLIATLFWSLFIVEQYGRRTTVLTCAPICAICFYYIGGYVKFNSGGASAKAALGMLYIWTFFFIVSLSGTPYIFSAEIISDTTIRGGFQVINSMFLWLSVFLMTRFTTNMIESMSYGIFFFFATWAVLTIPFVYFLMPETRGISLEYMDRLFQYKAWKAHKLVLNEIQEESKLDQFERLYEIEANEKNNSNYIETKSDETAKL</sequence>
<organism evidence="12 13">
    <name type="scientific">Wickerhamomyces ciferrii (strain ATCC 14091 / BCRC 22168 / CBS 111 / JCM 3599 / NBRC 0793 / NRRL Y-1031 F-60-10)</name>
    <name type="common">Yeast</name>
    <name type="synonym">Pichia ciferrii</name>
    <dbReference type="NCBI Taxonomy" id="1206466"/>
    <lineage>
        <taxon>Eukaryota</taxon>
        <taxon>Fungi</taxon>
        <taxon>Dikarya</taxon>
        <taxon>Ascomycota</taxon>
        <taxon>Saccharomycotina</taxon>
        <taxon>Saccharomycetes</taxon>
        <taxon>Phaffomycetales</taxon>
        <taxon>Wickerhamomycetaceae</taxon>
        <taxon>Wickerhamomyces</taxon>
    </lineage>
</organism>
<dbReference type="AlphaFoldDB" id="K0KNY3"/>
<evidence type="ECO:0000256" key="5">
    <source>
        <dbReference type="ARBA" id="ARBA00022911"/>
    </source>
</evidence>
<keyword evidence="7 10" id="KW-0472">Membrane</keyword>
<feature type="domain" description="Major facilitator superfamily (MFS) profile" evidence="11">
    <location>
        <begin position="28"/>
        <end position="478"/>
    </location>
</feature>
<evidence type="ECO:0000313" key="12">
    <source>
        <dbReference type="EMBL" id="CCH42808.1"/>
    </source>
</evidence>
<reference evidence="12 13" key="1">
    <citation type="journal article" date="2012" name="Eukaryot. Cell">
        <title>Draft genome sequence of Wickerhamomyces ciferrii NRRL Y-1031 F-60-10.</title>
        <authorList>
            <person name="Schneider J."/>
            <person name="Andrea H."/>
            <person name="Blom J."/>
            <person name="Jaenicke S."/>
            <person name="Ruckert C."/>
            <person name="Schorsch C."/>
            <person name="Szczepanowski R."/>
            <person name="Farwick M."/>
            <person name="Goesmann A."/>
            <person name="Puhler A."/>
            <person name="Schaffer S."/>
            <person name="Tauch A."/>
            <person name="Kohler T."/>
            <person name="Brinkrolf K."/>
        </authorList>
    </citation>
    <scope>NUCLEOTIDE SEQUENCE [LARGE SCALE GENOMIC DNA]</scope>
    <source>
        <strain evidence="13">ATCC 14091 / BCRC 22168 / CBS 111 / JCM 3599 / NBRC 0793 / NRRL Y-1031 F-60-10</strain>
    </source>
</reference>
<dbReference type="InterPro" id="IPR020846">
    <property type="entry name" value="MFS_dom"/>
</dbReference>
<dbReference type="InterPro" id="IPR005829">
    <property type="entry name" value="Sugar_transporter_CS"/>
</dbReference>
<feature type="transmembrane region" description="Helical" evidence="10">
    <location>
        <begin position="423"/>
        <end position="441"/>
    </location>
</feature>
<evidence type="ECO:0000256" key="2">
    <source>
        <dbReference type="ARBA" id="ARBA00010992"/>
    </source>
</evidence>
<dbReference type="PANTHER" id="PTHR48022:SF34">
    <property type="entry name" value="MAJOR FACILITATOR SUPERFAMILY (MFS) PROFILE DOMAIN-CONTAINING PROTEIN-RELATED"/>
    <property type="match status" value="1"/>
</dbReference>
<dbReference type="PROSITE" id="PS50850">
    <property type="entry name" value="MFS"/>
    <property type="match status" value="1"/>
</dbReference>
<dbReference type="Gene3D" id="1.20.1250.20">
    <property type="entry name" value="MFS general substrate transporter like domains"/>
    <property type="match status" value="1"/>
</dbReference>